<comment type="caution">
    <text evidence="2">The sequence shown here is derived from an EMBL/GenBank/DDBJ whole genome shotgun (WGS) entry which is preliminary data.</text>
</comment>
<accession>A0A8H6JZQ4</accession>
<keyword evidence="3" id="KW-1185">Reference proteome</keyword>
<evidence type="ECO:0000256" key="1">
    <source>
        <dbReference type="SAM" id="MobiDB-lite"/>
    </source>
</evidence>
<protein>
    <submittedName>
        <fullName evidence="2">Uncharacterized protein</fullName>
    </submittedName>
</protein>
<proteinExistence type="predicted"/>
<feature type="compositionally biased region" description="Polar residues" evidence="1">
    <location>
        <begin position="14"/>
        <end position="23"/>
    </location>
</feature>
<evidence type="ECO:0000313" key="2">
    <source>
        <dbReference type="EMBL" id="KAF6821745.1"/>
    </source>
</evidence>
<feature type="compositionally biased region" description="Basic and acidic residues" evidence="1">
    <location>
        <begin position="38"/>
        <end position="71"/>
    </location>
</feature>
<feature type="region of interest" description="Disordered" evidence="1">
    <location>
        <begin position="10"/>
        <end position="157"/>
    </location>
</feature>
<organism evidence="2 3">
    <name type="scientific">Colletotrichum musicola</name>
    <dbReference type="NCBI Taxonomy" id="2175873"/>
    <lineage>
        <taxon>Eukaryota</taxon>
        <taxon>Fungi</taxon>
        <taxon>Dikarya</taxon>
        <taxon>Ascomycota</taxon>
        <taxon>Pezizomycotina</taxon>
        <taxon>Sordariomycetes</taxon>
        <taxon>Hypocreomycetidae</taxon>
        <taxon>Glomerellales</taxon>
        <taxon>Glomerellaceae</taxon>
        <taxon>Colletotrichum</taxon>
        <taxon>Colletotrichum orchidearum species complex</taxon>
    </lineage>
</organism>
<gene>
    <name evidence="2" type="ORF">CMUS01_11358</name>
</gene>
<dbReference type="Proteomes" id="UP000639643">
    <property type="component" value="Unassembled WGS sequence"/>
</dbReference>
<feature type="compositionally biased region" description="Low complexity" evidence="1">
    <location>
        <begin position="73"/>
        <end position="85"/>
    </location>
</feature>
<reference evidence="2" key="1">
    <citation type="journal article" date="2020" name="Phytopathology">
        <title>Genome Sequence Resources of Colletotrichum truncatum, C. plurivorum, C. musicola, and C. sojae: Four Species Pathogenic to Soybean (Glycine max).</title>
        <authorList>
            <person name="Rogerio F."/>
            <person name="Boufleur T.R."/>
            <person name="Ciampi-Guillardi M."/>
            <person name="Sukno S.A."/>
            <person name="Thon M.R."/>
            <person name="Massola Junior N.S."/>
            <person name="Baroncelli R."/>
        </authorList>
    </citation>
    <scope>NUCLEOTIDE SEQUENCE</scope>
    <source>
        <strain evidence="2">LFN0074</strain>
    </source>
</reference>
<sequence>MSWIVKFCGWLAGSDSSKSANQQDETELATRKTSSPDSGKEIEDASKKPKDSGKVDGTPRTEGMSLKKDGTKQQQPPEQQTRQPQPSQPPQHNQPPQQSQQTPNGQPQNPQPGQNPQHNQTQPGVNAQAPAGQVTTAPGQTTVPPQTKQPPQKKAKSYRVQRAFPFMESYLDMWEVTTFLDETLGVDCYRIKDEIAELQRKSGRVESDEE</sequence>
<name>A0A8H6JZQ4_9PEZI</name>
<feature type="compositionally biased region" description="Low complexity" evidence="1">
    <location>
        <begin position="140"/>
        <end position="150"/>
    </location>
</feature>
<dbReference type="AlphaFoldDB" id="A0A8H6JZQ4"/>
<feature type="compositionally biased region" description="Low complexity" evidence="1">
    <location>
        <begin position="94"/>
        <end position="123"/>
    </location>
</feature>
<evidence type="ECO:0000313" key="3">
    <source>
        <dbReference type="Proteomes" id="UP000639643"/>
    </source>
</evidence>
<dbReference type="EMBL" id="WIGM01000572">
    <property type="protein sequence ID" value="KAF6821745.1"/>
    <property type="molecule type" value="Genomic_DNA"/>
</dbReference>